<dbReference type="RefSeq" id="WP_108687660.1">
    <property type="nucleotide sequence ID" value="NZ_QCYK01000002.1"/>
</dbReference>
<evidence type="ECO:0008006" key="4">
    <source>
        <dbReference type="Google" id="ProtNLM"/>
    </source>
</evidence>
<proteinExistence type="predicted"/>
<protein>
    <recommendedName>
        <fullName evidence="4">ABC transporter substrate-binding protein</fullName>
    </recommendedName>
</protein>
<sequence>MLHKILFTLVLTLLPAAPLFAQSRYHTTYAQLKDFKGRYEAAGGSTLDIAASPWDTLLYAILGKAKYPLRPAAKDVFLNNGNQQVG</sequence>
<dbReference type="AlphaFoldDB" id="A0A2T7BHQ3"/>
<keyword evidence="3" id="KW-1185">Reference proteome</keyword>
<name>A0A2T7BHQ3_9BACT</name>
<evidence type="ECO:0000313" key="2">
    <source>
        <dbReference type="EMBL" id="PUZ25821.1"/>
    </source>
</evidence>
<feature type="chain" id="PRO_5015700720" description="ABC transporter substrate-binding protein" evidence="1">
    <location>
        <begin position="22"/>
        <end position="86"/>
    </location>
</feature>
<dbReference type="Proteomes" id="UP000244450">
    <property type="component" value="Unassembled WGS sequence"/>
</dbReference>
<reference evidence="2 3" key="1">
    <citation type="submission" date="2018-04" db="EMBL/GenBank/DDBJ databases">
        <title>Chitinophaga fuyangensis sp. nov., isolated from soil in a chemical factory.</title>
        <authorList>
            <person name="Chen K."/>
        </authorList>
    </citation>
    <scope>NUCLEOTIDE SEQUENCE [LARGE SCALE GENOMIC DNA]</scope>
    <source>
        <strain evidence="2 3">LY-1</strain>
    </source>
</reference>
<comment type="caution">
    <text evidence="2">The sequence shown here is derived from an EMBL/GenBank/DDBJ whole genome shotgun (WGS) entry which is preliminary data.</text>
</comment>
<evidence type="ECO:0000313" key="3">
    <source>
        <dbReference type="Proteomes" id="UP000244450"/>
    </source>
</evidence>
<organism evidence="2 3">
    <name type="scientific">Chitinophaga parva</name>
    <dbReference type="NCBI Taxonomy" id="2169414"/>
    <lineage>
        <taxon>Bacteria</taxon>
        <taxon>Pseudomonadati</taxon>
        <taxon>Bacteroidota</taxon>
        <taxon>Chitinophagia</taxon>
        <taxon>Chitinophagales</taxon>
        <taxon>Chitinophagaceae</taxon>
        <taxon>Chitinophaga</taxon>
    </lineage>
</organism>
<gene>
    <name evidence="2" type="ORF">DCC81_16315</name>
</gene>
<accession>A0A2T7BHQ3</accession>
<keyword evidence="1" id="KW-0732">Signal</keyword>
<dbReference type="EMBL" id="QCYK01000002">
    <property type="protein sequence ID" value="PUZ25821.1"/>
    <property type="molecule type" value="Genomic_DNA"/>
</dbReference>
<evidence type="ECO:0000256" key="1">
    <source>
        <dbReference type="SAM" id="SignalP"/>
    </source>
</evidence>
<feature type="signal peptide" evidence="1">
    <location>
        <begin position="1"/>
        <end position="21"/>
    </location>
</feature>